<dbReference type="EMBL" id="JANBUL010000080">
    <property type="protein sequence ID" value="KAJ2782163.1"/>
    <property type="molecule type" value="Genomic_DNA"/>
</dbReference>
<keyword evidence="4 6" id="KW-1133">Transmembrane helix</keyword>
<evidence type="ECO:0000256" key="4">
    <source>
        <dbReference type="ARBA" id="ARBA00022989"/>
    </source>
</evidence>
<dbReference type="GO" id="GO:0006487">
    <property type="term" value="P:protein N-linked glycosylation"/>
    <property type="evidence" value="ECO:0007669"/>
    <property type="project" value="UniProtKB-UniRule"/>
</dbReference>
<sequence>MTAAAAAADIDALWVGVPFRPVFSPALHPALTAVAAAVGLACAGKFVVTRGDLKREALFAAVASAALGLAVVLGAQTAGLYL</sequence>
<dbReference type="Pfam" id="PF05251">
    <property type="entry name" value="Ost5"/>
    <property type="match status" value="1"/>
</dbReference>
<comment type="subcellular location">
    <subcellularLocation>
        <location evidence="1 6">Membrane</location>
        <topology evidence="1 6">Multi-pass membrane protein</topology>
    </subcellularLocation>
</comment>
<evidence type="ECO:0000313" key="8">
    <source>
        <dbReference type="Proteomes" id="UP001140217"/>
    </source>
</evidence>
<accession>A0A9W8HAU2</accession>
<evidence type="ECO:0000313" key="7">
    <source>
        <dbReference type="EMBL" id="KAJ2782163.1"/>
    </source>
</evidence>
<dbReference type="Proteomes" id="UP001140217">
    <property type="component" value="Unassembled WGS sequence"/>
</dbReference>
<feature type="transmembrane region" description="Helical" evidence="6">
    <location>
        <begin position="57"/>
        <end position="81"/>
    </location>
</feature>
<proteinExistence type="inferred from homology"/>
<name>A0A9W8HAU2_9FUNG</name>
<feature type="transmembrane region" description="Helical" evidence="6">
    <location>
        <begin position="26"/>
        <end position="48"/>
    </location>
</feature>
<dbReference type="InterPro" id="IPR007915">
    <property type="entry name" value="TMEM258/Ost5"/>
</dbReference>
<comment type="caution">
    <text evidence="7">The sequence shown here is derived from an EMBL/GenBank/DDBJ whole genome shotgun (WGS) entry which is preliminary data.</text>
</comment>
<keyword evidence="3 6" id="KW-0812">Transmembrane</keyword>
<dbReference type="AlphaFoldDB" id="A0A9W8HAU2"/>
<reference evidence="7" key="1">
    <citation type="submission" date="2022-07" db="EMBL/GenBank/DDBJ databases">
        <title>Phylogenomic reconstructions and comparative analyses of Kickxellomycotina fungi.</title>
        <authorList>
            <person name="Reynolds N.K."/>
            <person name="Stajich J.E."/>
            <person name="Barry K."/>
            <person name="Grigoriev I.V."/>
            <person name="Crous P."/>
            <person name="Smith M.E."/>
        </authorList>
    </citation>
    <scope>NUCLEOTIDE SEQUENCE</scope>
    <source>
        <strain evidence="7">NBRC 105414</strain>
    </source>
</reference>
<comment type="similarity">
    <text evidence="2 6">Belongs to the OST5 family.</text>
</comment>
<organism evidence="7 8">
    <name type="scientific">Coemansia javaensis</name>
    <dbReference type="NCBI Taxonomy" id="2761396"/>
    <lineage>
        <taxon>Eukaryota</taxon>
        <taxon>Fungi</taxon>
        <taxon>Fungi incertae sedis</taxon>
        <taxon>Zoopagomycota</taxon>
        <taxon>Kickxellomycotina</taxon>
        <taxon>Kickxellomycetes</taxon>
        <taxon>Kickxellales</taxon>
        <taxon>Kickxellaceae</taxon>
        <taxon>Coemansia</taxon>
    </lineage>
</organism>
<evidence type="ECO:0000256" key="5">
    <source>
        <dbReference type="ARBA" id="ARBA00023136"/>
    </source>
</evidence>
<evidence type="ECO:0000256" key="6">
    <source>
        <dbReference type="RuleBase" id="RU367008"/>
    </source>
</evidence>
<evidence type="ECO:0000256" key="3">
    <source>
        <dbReference type="ARBA" id="ARBA00022692"/>
    </source>
</evidence>
<evidence type="ECO:0000256" key="1">
    <source>
        <dbReference type="ARBA" id="ARBA00004141"/>
    </source>
</evidence>
<keyword evidence="8" id="KW-1185">Reference proteome</keyword>
<comment type="function">
    <text evidence="6">Subunit of the oligosaccharyl transferase (OST) complex that catalyzes the initial transfer of a defined glycan (Glc(3)Man(9)GlcNAc(2) in eukaryotes) from the lipid carrier dolichol-pyrophosphate to an asparagine residue within an Asn-X-Ser/Thr consensus motif in nascent polypeptide chains, the first step in protein N-glycosylation. N-glycosylation occurs cotranslationally and the complex associates with the Sec61 complex at the channel-forming translocon complex that mediates protein translocation across the endoplasmic reticulum (ER). All subunits are required for a maximal enzyme activity.</text>
</comment>
<protein>
    <recommendedName>
        <fullName evidence="6">Dolichyl-diphosphooligosaccharide-protein glycosyltransferase subunit OST5</fullName>
    </recommendedName>
</protein>
<dbReference type="GO" id="GO:0008250">
    <property type="term" value="C:oligosaccharyltransferase complex"/>
    <property type="evidence" value="ECO:0007669"/>
    <property type="project" value="UniProtKB-UniRule"/>
</dbReference>
<gene>
    <name evidence="7" type="ORF">H4R18_002428</name>
</gene>
<comment type="subunit">
    <text evidence="6">Component of the oligosaccharyltransferase (OST) complex.</text>
</comment>
<keyword evidence="5 6" id="KW-0472">Membrane</keyword>
<evidence type="ECO:0000256" key="2">
    <source>
        <dbReference type="ARBA" id="ARBA00009825"/>
    </source>
</evidence>